<dbReference type="InterPro" id="IPR036366">
    <property type="entry name" value="PGBDSf"/>
</dbReference>
<organism evidence="3 4">
    <name type="scientific">Fonticella tunisiensis</name>
    <dbReference type="NCBI Taxonomy" id="1096341"/>
    <lineage>
        <taxon>Bacteria</taxon>
        <taxon>Bacillati</taxon>
        <taxon>Bacillota</taxon>
        <taxon>Clostridia</taxon>
        <taxon>Eubacteriales</taxon>
        <taxon>Clostridiaceae</taxon>
        <taxon>Fonticella</taxon>
    </lineage>
</organism>
<keyword evidence="1" id="KW-0812">Transmembrane</keyword>
<keyword evidence="4" id="KW-1185">Reference proteome</keyword>
<dbReference type="EMBL" id="SOAZ01000001">
    <property type="protein sequence ID" value="TDT63706.1"/>
    <property type="molecule type" value="Genomic_DNA"/>
</dbReference>
<dbReference type="Proteomes" id="UP000295325">
    <property type="component" value="Unassembled WGS sequence"/>
</dbReference>
<protein>
    <submittedName>
        <fullName evidence="3">Putative peptidoglycan binding protein</fullName>
    </submittedName>
</protein>
<evidence type="ECO:0000259" key="2">
    <source>
        <dbReference type="Pfam" id="PF01471"/>
    </source>
</evidence>
<reference evidence="3 4" key="1">
    <citation type="submission" date="2019-03" db="EMBL/GenBank/DDBJ databases">
        <title>Genomic Encyclopedia of Type Strains, Phase IV (KMG-IV): sequencing the most valuable type-strain genomes for metagenomic binning, comparative biology and taxonomic classification.</title>
        <authorList>
            <person name="Goeker M."/>
        </authorList>
    </citation>
    <scope>NUCLEOTIDE SEQUENCE [LARGE SCALE GENOMIC DNA]</scope>
    <source>
        <strain evidence="3 4">DSM 24455</strain>
    </source>
</reference>
<name>A0A4R7KXL6_9CLOT</name>
<feature type="transmembrane region" description="Helical" evidence="1">
    <location>
        <begin position="15"/>
        <end position="37"/>
    </location>
</feature>
<feature type="transmembrane region" description="Helical" evidence="1">
    <location>
        <begin position="159"/>
        <end position="180"/>
    </location>
</feature>
<feature type="transmembrane region" description="Helical" evidence="1">
    <location>
        <begin position="122"/>
        <end position="139"/>
    </location>
</feature>
<proteinExistence type="predicted"/>
<dbReference type="InterPro" id="IPR036365">
    <property type="entry name" value="PGBD-like_sf"/>
</dbReference>
<gene>
    <name evidence="3" type="ORF">EDD71_101133</name>
</gene>
<dbReference type="InterPro" id="IPR002477">
    <property type="entry name" value="Peptidoglycan-bd-like"/>
</dbReference>
<evidence type="ECO:0000313" key="4">
    <source>
        <dbReference type="Proteomes" id="UP000295325"/>
    </source>
</evidence>
<dbReference type="Pfam" id="PF01471">
    <property type="entry name" value="PG_binding_1"/>
    <property type="match status" value="1"/>
</dbReference>
<dbReference type="AlphaFoldDB" id="A0A4R7KXL6"/>
<feature type="domain" description="Peptidoglycan binding-like" evidence="2">
    <location>
        <begin position="54"/>
        <end position="100"/>
    </location>
</feature>
<sequence>MNKLLGFLKDIFKCAAIGIIISFIVMIISWGTGYISYKRDMSIFKRDLKPEMEGNDIRRVQMLLKKGGYFTDDITGKFDDKMDKALMLFQEMNNLPVTGNILKSDFELLSKKVHLYNRVKNAAYYVSALGLMLSTAFFITRDGTRPLIYNDEWRKHFVVLNLALVIMFISFTIGISAMIFQGLVH</sequence>
<comment type="caution">
    <text evidence="3">The sequence shown here is derived from an EMBL/GenBank/DDBJ whole genome shotgun (WGS) entry which is preliminary data.</text>
</comment>
<keyword evidence="1" id="KW-1133">Transmembrane helix</keyword>
<evidence type="ECO:0000313" key="3">
    <source>
        <dbReference type="EMBL" id="TDT63706.1"/>
    </source>
</evidence>
<dbReference type="Gene3D" id="1.10.101.10">
    <property type="entry name" value="PGBD-like superfamily/PGBD"/>
    <property type="match status" value="1"/>
</dbReference>
<evidence type="ECO:0000256" key="1">
    <source>
        <dbReference type="SAM" id="Phobius"/>
    </source>
</evidence>
<keyword evidence="1" id="KW-0472">Membrane</keyword>
<accession>A0A4R7KXL6</accession>
<dbReference type="RefSeq" id="WP_166636276.1">
    <property type="nucleotide sequence ID" value="NZ_SOAZ01000001.1"/>
</dbReference>
<dbReference type="SUPFAM" id="SSF47090">
    <property type="entry name" value="PGBD-like"/>
    <property type="match status" value="1"/>
</dbReference>